<dbReference type="EMBL" id="JAULSU010000004">
    <property type="protein sequence ID" value="KAK0619922.1"/>
    <property type="molecule type" value="Genomic_DNA"/>
</dbReference>
<dbReference type="AlphaFoldDB" id="A0AA39WQV8"/>
<name>A0AA39WQV8_9PEZI</name>
<accession>A0AA39WQV8</accession>
<proteinExistence type="predicted"/>
<sequence length="271" mass="31174">MDLLQASDSDRPGPSVGVPVVRIFDNIRHLRITLSQANLRESRNGGEHHPLIDPFCNPKLLTLQAMESSMAMDLPTRLSTPIHSSVWAAAFAYMPAIRTLTIDFEANQDESNRKIMGQIVQWASTKWVFPVYPRSPGQPFPKDEMGCLLPTNTWLSPEGNPVRKMSWTRLPSRMPKKCKQCKKRWPLSPKAKEALQKASRYKACTTCFEWHKAAERFYVWTVTWTLKPDVKPTAEEVRLEKEKEAKRFRDIVLPADTEEEFRKGFNYRAAL</sequence>
<protein>
    <submittedName>
        <fullName evidence="1">Uncharacterized protein</fullName>
    </submittedName>
</protein>
<organism evidence="1 2">
    <name type="scientific">Immersiella caudata</name>
    <dbReference type="NCBI Taxonomy" id="314043"/>
    <lineage>
        <taxon>Eukaryota</taxon>
        <taxon>Fungi</taxon>
        <taxon>Dikarya</taxon>
        <taxon>Ascomycota</taxon>
        <taxon>Pezizomycotina</taxon>
        <taxon>Sordariomycetes</taxon>
        <taxon>Sordariomycetidae</taxon>
        <taxon>Sordariales</taxon>
        <taxon>Lasiosphaeriaceae</taxon>
        <taxon>Immersiella</taxon>
    </lineage>
</organism>
<keyword evidence="2" id="KW-1185">Reference proteome</keyword>
<comment type="caution">
    <text evidence="1">The sequence shown here is derived from an EMBL/GenBank/DDBJ whole genome shotgun (WGS) entry which is preliminary data.</text>
</comment>
<reference evidence="1" key="1">
    <citation type="submission" date="2023-06" db="EMBL/GenBank/DDBJ databases">
        <title>Genome-scale phylogeny and comparative genomics of the fungal order Sordariales.</title>
        <authorList>
            <consortium name="Lawrence Berkeley National Laboratory"/>
            <person name="Hensen N."/>
            <person name="Bonometti L."/>
            <person name="Westerberg I."/>
            <person name="Brannstrom I.O."/>
            <person name="Guillou S."/>
            <person name="Cros-Aarteil S."/>
            <person name="Calhoun S."/>
            <person name="Haridas S."/>
            <person name="Kuo A."/>
            <person name="Mondo S."/>
            <person name="Pangilinan J."/>
            <person name="Riley R."/>
            <person name="Labutti K."/>
            <person name="Andreopoulos B."/>
            <person name="Lipzen A."/>
            <person name="Chen C."/>
            <person name="Yanf M."/>
            <person name="Daum C."/>
            <person name="Ng V."/>
            <person name="Clum A."/>
            <person name="Steindorff A."/>
            <person name="Ohm R."/>
            <person name="Martin F."/>
            <person name="Silar P."/>
            <person name="Natvig D."/>
            <person name="Lalanne C."/>
            <person name="Gautier V."/>
            <person name="Ament-Velasquez S.L."/>
            <person name="Kruys A."/>
            <person name="Hutchinson M.I."/>
            <person name="Powell A.J."/>
            <person name="Barry K."/>
            <person name="Miller A.N."/>
            <person name="Grigoriev I.V."/>
            <person name="Debuchy R."/>
            <person name="Gladieux P."/>
            <person name="Thoren M.H."/>
            <person name="Johannesson H."/>
        </authorList>
    </citation>
    <scope>NUCLEOTIDE SEQUENCE</scope>
    <source>
        <strain evidence="1">CBS 606.72</strain>
    </source>
</reference>
<evidence type="ECO:0000313" key="2">
    <source>
        <dbReference type="Proteomes" id="UP001175000"/>
    </source>
</evidence>
<gene>
    <name evidence="1" type="ORF">B0T14DRAFT_219782</name>
</gene>
<evidence type="ECO:0000313" key="1">
    <source>
        <dbReference type="EMBL" id="KAK0619922.1"/>
    </source>
</evidence>
<dbReference type="Proteomes" id="UP001175000">
    <property type="component" value="Unassembled WGS sequence"/>
</dbReference>